<dbReference type="Proteomes" id="UP001060261">
    <property type="component" value="Chromosome"/>
</dbReference>
<keyword evidence="1" id="KW-1133">Transmembrane helix</keyword>
<keyword evidence="4" id="KW-1185">Reference proteome</keyword>
<accession>A0ABY5YDX0</accession>
<organism evidence="3 4">
    <name type="scientific">Deinococcus rubellus</name>
    <dbReference type="NCBI Taxonomy" id="1889240"/>
    <lineage>
        <taxon>Bacteria</taxon>
        <taxon>Thermotogati</taxon>
        <taxon>Deinococcota</taxon>
        <taxon>Deinococci</taxon>
        <taxon>Deinococcales</taxon>
        <taxon>Deinococcaceae</taxon>
        <taxon>Deinococcus</taxon>
    </lineage>
</organism>
<dbReference type="EMBL" id="CP104213">
    <property type="protein sequence ID" value="UWX63131.1"/>
    <property type="molecule type" value="Genomic_DNA"/>
</dbReference>
<keyword evidence="1" id="KW-0472">Membrane</keyword>
<feature type="transmembrane region" description="Helical" evidence="1">
    <location>
        <begin position="20"/>
        <end position="40"/>
    </location>
</feature>
<evidence type="ECO:0000256" key="1">
    <source>
        <dbReference type="SAM" id="Phobius"/>
    </source>
</evidence>
<dbReference type="InterPro" id="IPR032806">
    <property type="entry name" value="YbfD_N"/>
</dbReference>
<feature type="domain" description="H repeat-associated protein N-terminal" evidence="2">
    <location>
        <begin position="4"/>
        <end position="88"/>
    </location>
</feature>
<keyword evidence="1" id="KW-0812">Transmembrane</keyword>
<dbReference type="Pfam" id="PF13808">
    <property type="entry name" value="DDE_Tnp_1_assoc"/>
    <property type="match status" value="1"/>
</dbReference>
<sequence>MMEPLEQLDDPHGPRGVRHRLADITVISVLVIICGTKTYLLMHTFGINRLGWLRRAFPPKHGIPSQDTFERIFVILSPAAWQRIFLDWPAPLPLLALYTVGVYSVQHNAGGCPGES</sequence>
<dbReference type="RefSeq" id="WP_260559424.1">
    <property type="nucleotide sequence ID" value="NZ_BAABEC010000179.1"/>
</dbReference>
<dbReference type="InterPro" id="IPR051698">
    <property type="entry name" value="Transposase_11-like"/>
</dbReference>
<name>A0ABY5YDX0_9DEIO</name>
<protein>
    <submittedName>
        <fullName evidence="3">Transposase family protein</fullName>
    </submittedName>
</protein>
<proteinExistence type="predicted"/>
<dbReference type="PANTHER" id="PTHR30298:SF0">
    <property type="entry name" value="PROTEIN YBFL-RELATED"/>
    <property type="match status" value="1"/>
</dbReference>
<gene>
    <name evidence="3" type="ORF">N0D28_10215</name>
</gene>
<evidence type="ECO:0000313" key="4">
    <source>
        <dbReference type="Proteomes" id="UP001060261"/>
    </source>
</evidence>
<evidence type="ECO:0000259" key="2">
    <source>
        <dbReference type="Pfam" id="PF13808"/>
    </source>
</evidence>
<evidence type="ECO:0000313" key="3">
    <source>
        <dbReference type="EMBL" id="UWX63131.1"/>
    </source>
</evidence>
<reference evidence="3" key="1">
    <citation type="submission" date="2022-09" db="EMBL/GenBank/DDBJ databases">
        <title>genome sequence of Deinococcus rubellus.</title>
        <authorList>
            <person name="Srinivasan S."/>
        </authorList>
    </citation>
    <scope>NUCLEOTIDE SEQUENCE</scope>
    <source>
        <strain evidence="3">Ant6</strain>
    </source>
</reference>
<dbReference type="PANTHER" id="PTHR30298">
    <property type="entry name" value="H REPEAT-ASSOCIATED PREDICTED TRANSPOSASE"/>
    <property type="match status" value="1"/>
</dbReference>